<dbReference type="eggNOG" id="KOG1105">
    <property type="taxonomic scope" value="Eukaryota"/>
</dbReference>
<organism evidence="1 2">
    <name type="scientific">Brassica oleracea var. oleracea</name>
    <dbReference type="NCBI Taxonomy" id="109376"/>
    <lineage>
        <taxon>Eukaryota</taxon>
        <taxon>Viridiplantae</taxon>
        <taxon>Streptophyta</taxon>
        <taxon>Embryophyta</taxon>
        <taxon>Tracheophyta</taxon>
        <taxon>Spermatophyta</taxon>
        <taxon>Magnoliopsida</taxon>
        <taxon>eudicotyledons</taxon>
        <taxon>Gunneridae</taxon>
        <taxon>Pentapetalae</taxon>
        <taxon>rosids</taxon>
        <taxon>malvids</taxon>
        <taxon>Brassicales</taxon>
        <taxon>Brassicaceae</taxon>
        <taxon>Brassiceae</taxon>
        <taxon>Brassica</taxon>
    </lineage>
</organism>
<name>A0A0D3CYV7_BRAOL</name>
<protein>
    <submittedName>
        <fullName evidence="1">Uncharacterized protein</fullName>
    </submittedName>
</protein>
<accession>A0A0D3CYV7</accession>
<keyword evidence="2" id="KW-1185">Reference proteome</keyword>
<dbReference type="Gramene" id="Bo6g106580.1">
    <property type="protein sequence ID" value="Bo6g106580.1"/>
    <property type="gene ID" value="Bo6g106580"/>
</dbReference>
<evidence type="ECO:0000313" key="1">
    <source>
        <dbReference type="EnsemblPlants" id="Bo6g106580.1"/>
    </source>
</evidence>
<reference evidence="1" key="2">
    <citation type="submission" date="2015-03" db="UniProtKB">
        <authorList>
            <consortium name="EnsemblPlants"/>
        </authorList>
    </citation>
    <scope>IDENTIFICATION</scope>
</reference>
<dbReference type="Proteomes" id="UP000032141">
    <property type="component" value="Chromosome C6"/>
</dbReference>
<proteinExistence type="predicted"/>
<dbReference type="EnsemblPlants" id="Bo6g106580.1">
    <property type="protein sequence ID" value="Bo6g106580.1"/>
    <property type="gene ID" value="Bo6g106580"/>
</dbReference>
<sequence length="136" mass="15799">MTSLLWLTAEEAAKNRGDGKSSSPTVFRCVEAMIRLKEAPESLACELVTDRRYPQFGKSHVLLMDDKNPRIQSEAKLLYTLWLRYLYATRRKQCPLFRVEVLMNTWSNHWIKELPQFNKLLETAGEELLLANEVVV</sequence>
<reference evidence="1 2" key="1">
    <citation type="journal article" date="2014" name="Genome Biol.">
        <title>Transcriptome and methylome profiling reveals relics of genome dominance in the mesopolyploid Brassica oleracea.</title>
        <authorList>
            <person name="Parkin I.A."/>
            <person name="Koh C."/>
            <person name="Tang H."/>
            <person name="Robinson S.J."/>
            <person name="Kagale S."/>
            <person name="Clarke W.E."/>
            <person name="Town C.D."/>
            <person name="Nixon J."/>
            <person name="Krishnakumar V."/>
            <person name="Bidwell S.L."/>
            <person name="Denoeud F."/>
            <person name="Belcram H."/>
            <person name="Links M.G."/>
            <person name="Just J."/>
            <person name="Clarke C."/>
            <person name="Bender T."/>
            <person name="Huebert T."/>
            <person name="Mason A.S."/>
            <person name="Pires J.C."/>
            <person name="Barker G."/>
            <person name="Moore J."/>
            <person name="Walley P.G."/>
            <person name="Manoli S."/>
            <person name="Batley J."/>
            <person name="Edwards D."/>
            <person name="Nelson M.N."/>
            <person name="Wang X."/>
            <person name="Paterson A.H."/>
            <person name="King G."/>
            <person name="Bancroft I."/>
            <person name="Chalhoub B."/>
            <person name="Sharpe A.G."/>
        </authorList>
    </citation>
    <scope>NUCLEOTIDE SEQUENCE</scope>
    <source>
        <strain evidence="1 2">cv. TO1000</strain>
    </source>
</reference>
<evidence type="ECO:0000313" key="2">
    <source>
        <dbReference type="Proteomes" id="UP000032141"/>
    </source>
</evidence>
<dbReference type="STRING" id="109376.A0A0D3CYV7"/>
<dbReference type="AlphaFoldDB" id="A0A0D3CYV7"/>
<dbReference type="HOGENOM" id="CLU_1878305_0_0_1"/>